<dbReference type="CDD" id="cd14576">
    <property type="entry name" value="DSP_iDUSP27"/>
    <property type="match status" value="1"/>
</dbReference>
<evidence type="ECO:0000313" key="6">
    <source>
        <dbReference type="Proteomes" id="UP000694412"/>
    </source>
</evidence>
<dbReference type="InterPro" id="IPR029021">
    <property type="entry name" value="Prot-tyrosine_phosphatase-like"/>
</dbReference>
<dbReference type="SUPFAM" id="SSF52799">
    <property type="entry name" value="(Phosphotyrosine protein) phosphatases II"/>
    <property type="match status" value="1"/>
</dbReference>
<dbReference type="Pfam" id="PF00782">
    <property type="entry name" value="DSPc"/>
    <property type="match status" value="1"/>
</dbReference>
<name>A0A8C2SSL0_COTJA</name>
<dbReference type="GeneTree" id="ENSGT00940000159723"/>
<feature type="compositionally biased region" description="Acidic residues" evidence="2">
    <location>
        <begin position="7"/>
        <end position="19"/>
    </location>
</feature>
<evidence type="ECO:0000313" key="5">
    <source>
        <dbReference type="Ensembl" id="ENSCJPP00005003107.1"/>
    </source>
</evidence>
<dbReference type="GO" id="GO:0008138">
    <property type="term" value="F:protein tyrosine/serine/threonine phosphatase activity"/>
    <property type="evidence" value="ECO:0007669"/>
    <property type="project" value="InterPro"/>
</dbReference>
<comment type="similarity">
    <text evidence="1">Belongs to the protein-tyrosine phosphatase family. Non-receptor class dual specificity subfamily.</text>
</comment>
<proteinExistence type="inferred from homology"/>
<dbReference type="GO" id="GO:0005737">
    <property type="term" value="C:cytoplasm"/>
    <property type="evidence" value="ECO:0007669"/>
    <property type="project" value="TreeGrafter"/>
</dbReference>
<dbReference type="PROSITE" id="PS50054">
    <property type="entry name" value="TYR_PHOSPHATASE_DUAL"/>
    <property type="match status" value="1"/>
</dbReference>
<dbReference type="InterPro" id="IPR020422">
    <property type="entry name" value="TYR_PHOSPHATASE_DUAL_dom"/>
</dbReference>
<accession>A0A8C2SSL0</accession>
<dbReference type="SMART" id="SM00195">
    <property type="entry name" value="DSPc"/>
    <property type="match status" value="1"/>
</dbReference>
<gene>
    <name evidence="5" type="primary">STYXL2</name>
</gene>
<dbReference type="AlphaFoldDB" id="A0A8C2SSL0"/>
<dbReference type="Proteomes" id="UP000694412">
    <property type="component" value="Chromosome 1"/>
</dbReference>
<dbReference type="Gene3D" id="3.90.190.10">
    <property type="entry name" value="Protein tyrosine phosphatase superfamily"/>
    <property type="match status" value="1"/>
</dbReference>
<feature type="region of interest" description="Disordered" evidence="2">
    <location>
        <begin position="285"/>
        <end position="321"/>
    </location>
</feature>
<dbReference type="InterPro" id="IPR000387">
    <property type="entry name" value="Tyr_Pase_dom"/>
</dbReference>
<feature type="compositionally biased region" description="Polar residues" evidence="2">
    <location>
        <begin position="664"/>
        <end position="683"/>
    </location>
</feature>
<feature type="compositionally biased region" description="Low complexity" evidence="2">
    <location>
        <begin position="1017"/>
        <end position="1029"/>
    </location>
</feature>
<sequence>MASGGDSDSEQVVPDEEKDGPDVKAVQAHYLRSPSPSRYSMISDADTESIFMEPIHLSSAVAAKQIISEELKTKHIKIDAVCPKMLESAQQLMVEDLYNRVKEKIDDTSLFNTPCVMDLQRALVKDRLETPRDAVDEVWPNVFIAEKSVAVNKSRLKRLGITHVLNAAHGTGVYTGPDFYNGLNIQYMGIEVDDFPDMDISKHFHPAAEFLDEALLTYRGKILVSSEMGISRSAVLVAAYLMIYHHMTILEALMTLRKKRAIYPNDGFLKQLRELNEQLLEERELDHTGDEDDSESVIGPKAHSITVEEEDNSSMLSSFMSSSSVGKTSWVSKRSTLISEEEEEQLYEEWRKKQGLPAKESASDQGKRVSSRLQAQEGEQYEEDVERRIHDWQRRNERYQMEGPPTEEDGNSNMGGRPYRSGEFSDDESVSSFEIRTLKRQLEASSFSRMRRSRTDSMSSESTWDMWNQRLMEIEKEAVQRYHSKNKNGGERQSPETGRKERDVDEESVLSDCSSFYNFCQRNKDKLTPLERWKIKRIQFGFHKKDLESSSSSTGEEGTEGRNLSDVNLSAYQAWKMKRQKKVSSESKEEFVEFAKGDDSASAKKKQRRVELLERSKKILEESQSMCSWETDSTMSGSIPLSAFWASAPSANGAEDAASTMSMKTNHSSLSQTRSSTGATQPNIPLPNLPVGPGDTISMASIQNWIANVVSETIAQKQNEIMMLSRPSSAMASSVMSGDLGRRIDDDKISLLSSQCGSSFSASHLGQQDMHRAESQSVLSCNTSVSARAEGTSANTKTMQTSKPLYSLFADDVDLKKLSRKEKEIQMEMREKMSDYQIEKVISDNKRSTLFKKKVTKGEENETEDDVESVTNYRHPLQADLDRNDAIFTLSSLSANTGALKSEVQTDVTKWLSGLKAEKQSSYHDQSENFREKYSRSSKVREMDSETSSYRFSRSQREELDSSSYESKGDSLRSVSRFSSASAKEDKKMYKFSRSRVSETTSSGEKSPEPHFFSQTPEPSYDSESPESSTQSRVRSHHVEACEEEAMSDTSEFGAKRKFTQSFSKSEENGKKEAKVEQSEERFASRQFSQYKRSVRKEEDEELDDDAIIAAWRNRLEETTAKLRRRKEE</sequence>
<feature type="region of interest" description="Disordered" evidence="2">
    <location>
        <begin position="1"/>
        <end position="26"/>
    </location>
</feature>
<feature type="compositionally biased region" description="Basic and acidic residues" evidence="2">
    <location>
        <begin position="922"/>
        <end position="944"/>
    </location>
</feature>
<dbReference type="PRINTS" id="PR01908">
    <property type="entry name" value="ADSPHPHTASE"/>
</dbReference>
<dbReference type="PRINTS" id="PR01909">
    <property type="entry name" value="ADSPHPHTASEA"/>
</dbReference>
<dbReference type="InterPro" id="IPR000340">
    <property type="entry name" value="Dual-sp_phosphatase_cat-dom"/>
</dbReference>
<evidence type="ECO:0000259" key="4">
    <source>
        <dbReference type="PROSITE" id="PS50056"/>
    </source>
</evidence>
<feature type="domain" description="Tyrosine-protein phosphatase" evidence="3">
    <location>
        <begin position="133"/>
        <end position="281"/>
    </location>
</feature>
<dbReference type="Ensembl" id="ENSCJPT00005005620.1">
    <property type="protein sequence ID" value="ENSCJPP00005003107.1"/>
    <property type="gene ID" value="ENSCJPG00005003348.1"/>
</dbReference>
<evidence type="ECO:0000259" key="3">
    <source>
        <dbReference type="PROSITE" id="PS50054"/>
    </source>
</evidence>
<feature type="compositionally biased region" description="Basic and acidic residues" evidence="2">
    <location>
        <begin position="385"/>
        <end position="400"/>
    </location>
</feature>
<reference evidence="5" key="2">
    <citation type="submission" date="2025-08" db="UniProtKB">
        <authorList>
            <consortium name="Ensembl"/>
        </authorList>
    </citation>
    <scope>IDENTIFICATION</scope>
</reference>
<dbReference type="GO" id="GO:0033549">
    <property type="term" value="F:MAP kinase phosphatase activity"/>
    <property type="evidence" value="ECO:0007669"/>
    <property type="project" value="TreeGrafter"/>
</dbReference>
<dbReference type="GO" id="GO:0043409">
    <property type="term" value="P:negative regulation of MAPK cascade"/>
    <property type="evidence" value="ECO:0007669"/>
    <property type="project" value="TreeGrafter"/>
</dbReference>
<feature type="compositionally biased region" description="Basic and acidic residues" evidence="2">
    <location>
        <begin position="488"/>
        <end position="503"/>
    </location>
</feature>
<feature type="compositionally biased region" description="Basic and acidic residues" evidence="2">
    <location>
        <begin position="1065"/>
        <end position="1084"/>
    </location>
</feature>
<feature type="region of interest" description="Disordered" evidence="2">
    <location>
        <begin position="664"/>
        <end position="691"/>
    </location>
</feature>
<feature type="domain" description="Tyrosine specific protein phosphatases" evidence="4">
    <location>
        <begin position="202"/>
        <end position="260"/>
    </location>
</feature>
<protein>
    <submittedName>
        <fullName evidence="5">Serine/threonine/tyrosine interacting like 2</fullName>
    </submittedName>
</protein>
<reference evidence="5" key="1">
    <citation type="submission" date="2015-11" db="EMBL/GenBank/DDBJ databases">
        <authorList>
            <consortium name="International Coturnix japonica Genome Analysis Consortium"/>
            <person name="Warren W."/>
            <person name="Burt D.W."/>
            <person name="Antin P.B."/>
            <person name="Lanford R."/>
            <person name="Gros J."/>
            <person name="Wilson R.K."/>
        </authorList>
    </citation>
    <scope>NUCLEOTIDE SEQUENCE [LARGE SCALE GENOMIC DNA]</scope>
</reference>
<keyword evidence="6" id="KW-1185">Reference proteome</keyword>
<feature type="compositionally biased region" description="Low complexity" evidence="2">
    <location>
        <begin position="972"/>
        <end position="982"/>
    </location>
</feature>
<feature type="region of interest" description="Disordered" evidence="2">
    <location>
        <begin position="352"/>
        <end position="431"/>
    </location>
</feature>
<evidence type="ECO:0000256" key="2">
    <source>
        <dbReference type="SAM" id="MobiDB-lite"/>
    </source>
</evidence>
<feature type="region of interest" description="Disordered" evidence="2">
    <location>
        <begin position="922"/>
        <end position="1084"/>
    </location>
</feature>
<reference evidence="5" key="3">
    <citation type="submission" date="2025-09" db="UniProtKB">
        <authorList>
            <consortium name="Ensembl"/>
        </authorList>
    </citation>
    <scope>IDENTIFICATION</scope>
</reference>
<organism evidence="5 6">
    <name type="scientific">Coturnix japonica</name>
    <name type="common">Japanese quail</name>
    <name type="synonym">Coturnix coturnix japonica</name>
    <dbReference type="NCBI Taxonomy" id="93934"/>
    <lineage>
        <taxon>Eukaryota</taxon>
        <taxon>Metazoa</taxon>
        <taxon>Chordata</taxon>
        <taxon>Craniata</taxon>
        <taxon>Vertebrata</taxon>
        <taxon>Euteleostomi</taxon>
        <taxon>Archelosauria</taxon>
        <taxon>Archosauria</taxon>
        <taxon>Dinosauria</taxon>
        <taxon>Saurischia</taxon>
        <taxon>Theropoda</taxon>
        <taxon>Coelurosauria</taxon>
        <taxon>Aves</taxon>
        <taxon>Neognathae</taxon>
        <taxon>Galloanserae</taxon>
        <taxon>Galliformes</taxon>
        <taxon>Phasianidae</taxon>
        <taxon>Perdicinae</taxon>
        <taxon>Coturnix</taxon>
    </lineage>
</organism>
<dbReference type="PROSITE" id="PS50056">
    <property type="entry name" value="TYR_PHOSPHATASE_2"/>
    <property type="match status" value="1"/>
</dbReference>
<evidence type="ECO:0000256" key="1">
    <source>
        <dbReference type="ARBA" id="ARBA00008601"/>
    </source>
</evidence>
<dbReference type="InterPro" id="IPR020405">
    <property type="entry name" value="Atypical_DUSP_subfamA"/>
</dbReference>
<dbReference type="PANTHER" id="PTHR45682">
    <property type="entry name" value="AGAP008228-PA"/>
    <property type="match status" value="1"/>
</dbReference>
<feature type="region of interest" description="Disordered" evidence="2">
    <location>
        <begin position="482"/>
        <end position="505"/>
    </location>
</feature>
<dbReference type="PANTHER" id="PTHR45682:SF4">
    <property type="entry name" value="SERINE_THREONINE_TYROSINE-INTERACTING-LIKE PROTEIN 2"/>
    <property type="match status" value="1"/>
</dbReference>